<dbReference type="AlphaFoldDB" id="A0ABD6CTQ7"/>
<reference evidence="2 3" key="1">
    <citation type="journal article" date="2019" name="Int. J. Syst. Evol. Microbiol.">
        <title>The Global Catalogue of Microorganisms (GCM) 10K type strain sequencing project: providing services to taxonomists for standard genome sequencing and annotation.</title>
        <authorList>
            <consortium name="The Broad Institute Genomics Platform"/>
            <consortium name="The Broad Institute Genome Sequencing Center for Infectious Disease"/>
            <person name="Wu L."/>
            <person name="Ma J."/>
        </authorList>
    </citation>
    <scope>NUCLEOTIDE SEQUENCE [LARGE SCALE GENOMIC DNA]</scope>
    <source>
        <strain evidence="2 3">CGMCC 1.10594</strain>
    </source>
</reference>
<evidence type="ECO:0000313" key="2">
    <source>
        <dbReference type="EMBL" id="MFD1632210.1"/>
    </source>
</evidence>
<proteinExistence type="predicted"/>
<protein>
    <submittedName>
        <fullName evidence="2">Uncharacterized protein</fullName>
    </submittedName>
</protein>
<evidence type="ECO:0000313" key="3">
    <source>
        <dbReference type="Proteomes" id="UP001597075"/>
    </source>
</evidence>
<accession>A0ABD6CTQ7</accession>
<sequence>MVSLRTRLRLLSILGLLGGIAHLLLADRLLAAAQWGYARVLAVDFEPRPNATRRVRLVGVLFLGGSALVQYLARRMGET</sequence>
<feature type="transmembrane region" description="Helical" evidence="1">
    <location>
        <begin position="55"/>
        <end position="73"/>
    </location>
</feature>
<keyword evidence="3" id="KW-1185">Reference proteome</keyword>
<dbReference type="EMBL" id="JBHUDL010000003">
    <property type="protein sequence ID" value="MFD1632210.1"/>
    <property type="molecule type" value="Genomic_DNA"/>
</dbReference>
<keyword evidence="1" id="KW-0812">Transmembrane</keyword>
<organism evidence="2 3">
    <name type="scientific">Haloplanus ruber</name>
    <dbReference type="NCBI Taxonomy" id="869892"/>
    <lineage>
        <taxon>Archaea</taxon>
        <taxon>Methanobacteriati</taxon>
        <taxon>Methanobacteriota</taxon>
        <taxon>Stenosarchaea group</taxon>
        <taxon>Halobacteria</taxon>
        <taxon>Halobacteriales</taxon>
        <taxon>Haloferacaceae</taxon>
        <taxon>Haloplanus</taxon>
    </lineage>
</organism>
<keyword evidence="1" id="KW-1133">Transmembrane helix</keyword>
<dbReference type="Proteomes" id="UP001597075">
    <property type="component" value="Unassembled WGS sequence"/>
</dbReference>
<keyword evidence="1" id="KW-0472">Membrane</keyword>
<evidence type="ECO:0000256" key="1">
    <source>
        <dbReference type="SAM" id="Phobius"/>
    </source>
</evidence>
<gene>
    <name evidence="2" type="ORF">ACFSBJ_00400</name>
</gene>
<name>A0ABD6CTQ7_9EURY</name>
<dbReference type="RefSeq" id="WP_256407007.1">
    <property type="nucleotide sequence ID" value="NZ_CP187151.1"/>
</dbReference>
<comment type="caution">
    <text evidence="2">The sequence shown here is derived from an EMBL/GenBank/DDBJ whole genome shotgun (WGS) entry which is preliminary data.</text>
</comment>